<evidence type="ECO:0000313" key="13">
    <source>
        <dbReference type="Proteomes" id="UP001303046"/>
    </source>
</evidence>
<feature type="domain" description="G-protein coupled receptors family 1 profile" evidence="11">
    <location>
        <begin position="106"/>
        <end position="228"/>
    </location>
</feature>
<evidence type="ECO:0000256" key="4">
    <source>
        <dbReference type="ARBA" id="ARBA00022989"/>
    </source>
</evidence>
<evidence type="ECO:0000256" key="5">
    <source>
        <dbReference type="ARBA" id="ARBA00023040"/>
    </source>
</evidence>
<evidence type="ECO:0000256" key="2">
    <source>
        <dbReference type="ARBA" id="ARBA00022475"/>
    </source>
</evidence>
<dbReference type="InterPro" id="IPR001681">
    <property type="entry name" value="Neurokn_rcpt"/>
</dbReference>
<dbReference type="PROSITE" id="PS00237">
    <property type="entry name" value="G_PROTEIN_RECEP_F1_1"/>
    <property type="match status" value="1"/>
</dbReference>
<evidence type="ECO:0000256" key="10">
    <source>
        <dbReference type="SAM" id="Phobius"/>
    </source>
</evidence>
<dbReference type="PANTHER" id="PTHR46925:SF2">
    <property type="entry name" value="G-PROTEIN COUPLED RECEPTOR TKR-1-RELATED"/>
    <property type="match status" value="1"/>
</dbReference>
<organism evidence="12 13">
    <name type="scientific">Necator americanus</name>
    <name type="common">Human hookworm</name>
    <dbReference type="NCBI Taxonomy" id="51031"/>
    <lineage>
        <taxon>Eukaryota</taxon>
        <taxon>Metazoa</taxon>
        <taxon>Ecdysozoa</taxon>
        <taxon>Nematoda</taxon>
        <taxon>Chromadorea</taxon>
        <taxon>Rhabditida</taxon>
        <taxon>Rhabditina</taxon>
        <taxon>Rhabditomorpha</taxon>
        <taxon>Strongyloidea</taxon>
        <taxon>Ancylostomatidae</taxon>
        <taxon>Bunostominae</taxon>
        <taxon>Necator</taxon>
    </lineage>
</organism>
<feature type="transmembrane region" description="Helical" evidence="10">
    <location>
        <begin position="202"/>
        <end position="224"/>
    </location>
</feature>
<keyword evidence="4 10" id="KW-1133">Transmembrane helix</keyword>
<evidence type="ECO:0000256" key="7">
    <source>
        <dbReference type="ARBA" id="ARBA00023170"/>
    </source>
</evidence>
<evidence type="ECO:0000259" key="11">
    <source>
        <dbReference type="PROSITE" id="PS50262"/>
    </source>
</evidence>
<dbReference type="PRINTS" id="PR00237">
    <property type="entry name" value="GPCRRHODOPSN"/>
</dbReference>
<dbReference type="Proteomes" id="UP001303046">
    <property type="component" value="Unassembled WGS sequence"/>
</dbReference>
<reference evidence="12 13" key="1">
    <citation type="submission" date="2023-08" db="EMBL/GenBank/DDBJ databases">
        <title>A Necator americanus chromosomal reference genome.</title>
        <authorList>
            <person name="Ilik V."/>
            <person name="Petrzelkova K.J."/>
            <person name="Pardy F."/>
            <person name="Fuh T."/>
            <person name="Niatou-Singa F.S."/>
            <person name="Gouil Q."/>
            <person name="Baker L."/>
            <person name="Ritchie M.E."/>
            <person name="Jex A.R."/>
            <person name="Gazzola D."/>
            <person name="Li H."/>
            <person name="Toshio Fujiwara R."/>
            <person name="Zhan B."/>
            <person name="Aroian R.V."/>
            <person name="Pafco B."/>
            <person name="Schwarz E.M."/>
        </authorList>
    </citation>
    <scope>NUCLEOTIDE SEQUENCE [LARGE SCALE GENOMIC DNA]</scope>
    <source>
        <strain evidence="12 13">Aroian</strain>
        <tissue evidence="12">Whole animal</tissue>
    </source>
</reference>
<evidence type="ECO:0000256" key="1">
    <source>
        <dbReference type="ARBA" id="ARBA00004651"/>
    </source>
</evidence>
<keyword evidence="3 9" id="KW-0812">Transmembrane</keyword>
<comment type="subcellular location">
    <subcellularLocation>
        <location evidence="1">Cell membrane</location>
        <topology evidence="1">Multi-pass membrane protein</topology>
    </subcellularLocation>
</comment>
<keyword evidence="7 9" id="KW-0675">Receptor</keyword>
<name>A0ABR1DC31_NECAM</name>
<keyword evidence="2" id="KW-1003">Cell membrane</keyword>
<evidence type="ECO:0000256" key="9">
    <source>
        <dbReference type="RuleBase" id="RU000688"/>
    </source>
</evidence>
<evidence type="ECO:0000256" key="3">
    <source>
        <dbReference type="ARBA" id="ARBA00022692"/>
    </source>
</evidence>
<protein>
    <recommendedName>
        <fullName evidence="11">G-protein coupled receptors family 1 profile domain-containing protein</fullName>
    </recommendedName>
</protein>
<dbReference type="InterPro" id="IPR000276">
    <property type="entry name" value="GPCR_Rhodpsn"/>
</dbReference>
<gene>
    <name evidence="12" type="primary">Necator_chrIV.g13862</name>
    <name evidence="12" type="ORF">RB195_000570</name>
</gene>
<comment type="similarity">
    <text evidence="9">Belongs to the G-protein coupled receptor 1 family.</text>
</comment>
<dbReference type="PANTHER" id="PTHR46925">
    <property type="entry name" value="G-PROTEIN COUPLED RECEPTOR TKR-1-RELATED"/>
    <property type="match status" value="1"/>
</dbReference>
<dbReference type="EMBL" id="JAVFWL010000004">
    <property type="protein sequence ID" value="KAK6747450.1"/>
    <property type="molecule type" value="Genomic_DNA"/>
</dbReference>
<sequence length="228" mass="25690">MGGAERVQKCGMACPRPADATSDSILAALRLLPSTSTSTSTTSSELSSSPEFSSYPNCSCHDLETIVANEFDVFLYCESFPFQHPIYTQIIYILLFSATILIALIGNFTVIWIVLRHRQMRTVTNCYLLNLAVADVSISVLNTGFTWSYNFYYDWKLGLFYCRFNNMMGITPICASVFTMIVMSIDRYWAIVHPMRRRPGKHATVAVIFWIWLLAIICGIPAFLASKV</sequence>
<proteinExistence type="inferred from homology"/>
<keyword evidence="13" id="KW-1185">Reference proteome</keyword>
<evidence type="ECO:0000256" key="8">
    <source>
        <dbReference type="ARBA" id="ARBA00023224"/>
    </source>
</evidence>
<keyword evidence="5 9" id="KW-0297">G-protein coupled receptor</keyword>
<dbReference type="InterPro" id="IPR017452">
    <property type="entry name" value="GPCR_Rhodpsn_7TM"/>
</dbReference>
<dbReference type="Gene3D" id="1.20.1070.10">
    <property type="entry name" value="Rhodopsin 7-helix transmembrane proteins"/>
    <property type="match status" value="1"/>
</dbReference>
<feature type="transmembrane region" description="Helical" evidence="10">
    <location>
        <begin position="90"/>
        <end position="115"/>
    </location>
</feature>
<evidence type="ECO:0000313" key="12">
    <source>
        <dbReference type="EMBL" id="KAK6747450.1"/>
    </source>
</evidence>
<feature type="transmembrane region" description="Helical" evidence="10">
    <location>
        <begin position="169"/>
        <end position="190"/>
    </location>
</feature>
<comment type="caution">
    <text evidence="12">The sequence shown here is derived from an EMBL/GenBank/DDBJ whole genome shotgun (WGS) entry which is preliminary data.</text>
</comment>
<accession>A0ABR1DC31</accession>
<dbReference type="Pfam" id="PF00001">
    <property type="entry name" value="7tm_1"/>
    <property type="match status" value="1"/>
</dbReference>
<dbReference type="PROSITE" id="PS50262">
    <property type="entry name" value="G_PROTEIN_RECEP_F1_2"/>
    <property type="match status" value="1"/>
</dbReference>
<keyword evidence="6 10" id="KW-0472">Membrane</keyword>
<feature type="transmembrane region" description="Helical" evidence="10">
    <location>
        <begin position="127"/>
        <end position="149"/>
    </location>
</feature>
<dbReference type="SUPFAM" id="SSF81321">
    <property type="entry name" value="Family A G protein-coupled receptor-like"/>
    <property type="match status" value="1"/>
</dbReference>
<keyword evidence="8 9" id="KW-0807">Transducer</keyword>
<evidence type="ECO:0000256" key="6">
    <source>
        <dbReference type="ARBA" id="ARBA00023136"/>
    </source>
</evidence>